<dbReference type="STRING" id="294746.A5DA33"/>
<dbReference type="InParanoid" id="A5DA33"/>
<dbReference type="OrthoDB" id="4025944at2759"/>
<sequence>MLITHHQMSLRRFLLGKRATLGTRAYRIEANKPPAKSYTCFLSPVSMTWNALIPPSVKYFGAACTLGLVLTKIHPNVLFTVGPPLLLSVWFLNRQIASRRYRNELQVIMPVTAEAFSEKNDKIQLKSYDESDEELVLKGIESEFDFFKTQIAELVARRIRDHASMESNRNSLLVDKNGQFCLHLSENYIETFIVSKAEIKSEESTQLVDFIKLSMPLFASRQDKVKKATVEIYLLQVPGTDMEYKITLRITPYKLWTSKNESIVITSLPGGPMKSEYITKFKPDITV</sequence>
<organism evidence="1 2">
    <name type="scientific">Meyerozyma guilliermondii (strain ATCC 6260 / CBS 566 / DSM 6381 / JCM 1539 / NBRC 10279 / NRRL Y-324)</name>
    <name type="common">Yeast</name>
    <name type="synonym">Candida guilliermondii</name>
    <dbReference type="NCBI Taxonomy" id="294746"/>
    <lineage>
        <taxon>Eukaryota</taxon>
        <taxon>Fungi</taxon>
        <taxon>Dikarya</taxon>
        <taxon>Ascomycota</taxon>
        <taxon>Saccharomycotina</taxon>
        <taxon>Pichiomycetes</taxon>
        <taxon>Debaryomycetaceae</taxon>
        <taxon>Meyerozyma</taxon>
    </lineage>
</organism>
<evidence type="ECO:0000313" key="1">
    <source>
        <dbReference type="EMBL" id="EDK36040.2"/>
    </source>
</evidence>
<dbReference type="EMBL" id="CH408155">
    <property type="protein sequence ID" value="EDK36040.2"/>
    <property type="molecule type" value="Genomic_DNA"/>
</dbReference>
<protein>
    <submittedName>
        <fullName evidence="1">Uncharacterized protein</fullName>
    </submittedName>
</protein>
<accession>A5DA33</accession>
<dbReference type="Proteomes" id="UP000001997">
    <property type="component" value="Unassembled WGS sequence"/>
</dbReference>
<dbReference type="GeneID" id="5129649"/>
<proteinExistence type="predicted"/>
<evidence type="ECO:0000313" key="2">
    <source>
        <dbReference type="Proteomes" id="UP000001997"/>
    </source>
</evidence>
<dbReference type="KEGG" id="pgu:PGUG_00138"/>
<reference evidence="1 2" key="1">
    <citation type="journal article" date="2009" name="Nature">
        <title>Evolution of pathogenicity and sexual reproduction in eight Candida genomes.</title>
        <authorList>
            <person name="Butler G."/>
            <person name="Rasmussen M.D."/>
            <person name="Lin M.F."/>
            <person name="Santos M.A."/>
            <person name="Sakthikumar S."/>
            <person name="Munro C.A."/>
            <person name="Rheinbay E."/>
            <person name="Grabherr M."/>
            <person name="Forche A."/>
            <person name="Reedy J.L."/>
            <person name="Agrafioti I."/>
            <person name="Arnaud M.B."/>
            <person name="Bates S."/>
            <person name="Brown A.J."/>
            <person name="Brunke S."/>
            <person name="Costanzo M.C."/>
            <person name="Fitzpatrick D.A."/>
            <person name="de Groot P.W."/>
            <person name="Harris D."/>
            <person name="Hoyer L.L."/>
            <person name="Hube B."/>
            <person name="Klis F.M."/>
            <person name="Kodira C."/>
            <person name="Lennard N."/>
            <person name="Logue M.E."/>
            <person name="Martin R."/>
            <person name="Neiman A.M."/>
            <person name="Nikolaou E."/>
            <person name="Quail M.A."/>
            <person name="Quinn J."/>
            <person name="Santos M.C."/>
            <person name="Schmitzberger F.F."/>
            <person name="Sherlock G."/>
            <person name="Shah P."/>
            <person name="Silverstein K.A."/>
            <person name="Skrzypek M.S."/>
            <person name="Soll D."/>
            <person name="Staggs R."/>
            <person name="Stansfield I."/>
            <person name="Stumpf M.P."/>
            <person name="Sudbery P.E."/>
            <person name="Srikantha T."/>
            <person name="Zeng Q."/>
            <person name="Berman J."/>
            <person name="Berriman M."/>
            <person name="Heitman J."/>
            <person name="Gow N.A."/>
            <person name="Lorenz M.C."/>
            <person name="Birren B.W."/>
            <person name="Kellis M."/>
            <person name="Cuomo C.A."/>
        </authorList>
    </citation>
    <scope>NUCLEOTIDE SEQUENCE [LARGE SCALE GENOMIC DNA]</scope>
    <source>
        <strain evidence="2">ATCC 6260 / CBS 566 / DSM 6381 / JCM 1539 / NBRC 10279 / NRRL Y-324</strain>
    </source>
</reference>
<name>A5DA33_PICGU</name>
<dbReference type="eggNOG" id="ENOG502RQ2X">
    <property type="taxonomic scope" value="Eukaryota"/>
</dbReference>
<dbReference type="HOGENOM" id="CLU_075125_0_0_1"/>
<dbReference type="RefSeq" id="XP_001486761.2">
    <property type="nucleotide sequence ID" value="XM_001486711.1"/>
</dbReference>
<dbReference type="AlphaFoldDB" id="A5DA33"/>
<keyword evidence="2" id="KW-1185">Reference proteome</keyword>
<dbReference type="VEuPathDB" id="FungiDB:PGUG_00138"/>
<dbReference type="OMA" id="HPRYYIT"/>
<gene>
    <name evidence="1" type="ORF">PGUG_00138</name>
</gene>